<dbReference type="AlphaFoldDB" id="A0A7I8LDB2"/>
<evidence type="ECO:0000313" key="1">
    <source>
        <dbReference type="EMBL" id="CAA7408003.1"/>
    </source>
</evidence>
<accession>A0A7I8LDB2</accession>
<dbReference type="EMBL" id="LR746277">
    <property type="protein sequence ID" value="CAA7408003.1"/>
    <property type="molecule type" value="Genomic_DNA"/>
</dbReference>
<organism evidence="1 2">
    <name type="scientific">Spirodela intermedia</name>
    <name type="common">Intermediate duckweed</name>
    <dbReference type="NCBI Taxonomy" id="51605"/>
    <lineage>
        <taxon>Eukaryota</taxon>
        <taxon>Viridiplantae</taxon>
        <taxon>Streptophyta</taxon>
        <taxon>Embryophyta</taxon>
        <taxon>Tracheophyta</taxon>
        <taxon>Spermatophyta</taxon>
        <taxon>Magnoliopsida</taxon>
        <taxon>Liliopsida</taxon>
        <taxon>Araceae</taxon>
        <taxon>Lemnoideae</taxon>
        <taxon>Spirodela</taxon>
    </lineage>
</organism>
<sequence length="29" mass="3130">MEADMAEIVVRDARARHASEKPGDFAAGE</sequence>
<protein>
    <submittedName>
        <fullName evidence="1">Uncharacterized protein</fullName>
    </submittedName>
</protein>
<reference evidence="1" key="1">
    <citation type="submission" date="2020-02" db="EMBL/GenBank/DDBJ databases">
        <authorList>
            <person name="Scholz U."/>
            <person name="Mascher M."/>
            <person name="Fiebig A."/>
        </authorList>
    </citation>
    <scope>NUCLEOTIDE SEQUENCE</scope>
</reference>
<name>A0A7I8LDB2_SPIIN</name>
<keyword evidence="2" id="KW-1185">Reference proteome</keyword>
<proteinExistence type="predicted"/>
<dbReference type="Proteomes" id="UP000663760">
    <property type="component" value="Chromosome 14"/>
</dbReference>
<evidence type="ECO:0000313" key="2">
    <source>
        <dbReference type="Proteomes" id="UP000663760"/>
    </source>
</evidence>
<gene>
    <name evidence="1" type="ORF">SI8410_14018681</name>
</gene>